<dbReference type="GO" id="GO:0140662">
    <property type="term" value="F:ATP-dependent protein folding chaperone"/>
    <property type="evidence" value="ECO:0007669"/>
    <property type="project" value="InterPro"/>
</dbReference>
<protein>
    <recommendedName>
        <fullName evidence="4 11">T-complex protein 1 subunit delta</fullName>
    </recommendedName>
</protein>
<dbReference type="InterPro" id="IPR053374">
    <property type="entry name" value="TCP-1_chaperonin"/>
</dbReference>
<dbReference type="SUPFAM" id="SSF54849">
    <property type="entry name" value="GroEL-intermediate domain like"/>
    <property type="match status" value="1"/>
</dbReference>
<dbReference type="GO" id="GO:0016887">
    <property type="term" value="F:ATP hydrolysis activity"/>
    <property type="evidence" value="ECO:0007669"/>
    <property type="project" value="InterPro"/>
</dbReference>
<dbReference type="PANTHER" id="PTHR11353">
    <property type="entry name" value="CHAPERONIN"/>
    <property type="match status" value="1"/>
</dbReference>
<evidence type="ECO:0000256" key="8">
    <source>
        <dbReference type="ARBA" id="ARBA00023186"/>
    </source>
</evidence>
<keyword evidence="13" id="KW-1185">Reference proteome</keyword>
<dbReference type="InterPro" id="IPR054827">
    <property type="entry name" value="thermosome_alpha"/>
</dbReference>
<dbReference type="InterPro" id="IPR017998">
    <property type="entry name" value="Chaperone_TCP-1"/>
</dbReference>
<evidence type="ECO:0000256" key="7">
    <source>
        <dbReference type="ARBA" id="ARBA00022840"/>
    </source>
</evidence>
<dbReference type="NCBIfam" id="NF041082">
    <property type="entry name" value="thermosome_alpha"/>
    <property type="match status" value="1"/>
</dbReference>
<evidence type="ECO:0000256" key="6">
    <source>
        <dbReference type="ARBA" id="ARBA00022741"/>
    </source>
</evidence>
<evidence type="ECO:0000256" key="1">
    <source>
        <dbReference type="ARBA" id="ARBA00004496"/>
    </source>
</evidence>
<dbReference type="Pfam" id="PF00118">
    <property type="entry name" value="Cpn60_TCP1"/>
    <property type="match status" value="1"/>
</dbReference>
<dbReference type="FunFam" id="3.50.7.10:FF:000010">
    <property type="entry name" value="T-complex protein 1 subunit delta"/>
    <property type="match status" value="1"/>
</dbReference>
<dbReference type="Gene3D" id="3.50.7.10">
    <property type="entry name" value="GroEL"/>
    <property type="match status" value="1"/>
</dbReference>
<evidence type="ECO:0000256" key="9">
    <source>
        <dbReference type="ARBA" id="ARBA00024677"/>
    </source>
</evidence>
<dbReference type="NCBIfam" id="NF041083">
    <property type="entry name" value="thermosome_beta"/>
    <property type="match status" value="1"/>
</dbReference>
<evidence type="ECO:0000313" key="13">
    <source>
        <dbReference type="Proteomes" id="UP000785679"/>
    </source>
</evidence>
<name>A0A8J8NS71_HALGN</name>
<keyword evidence="6 10" id="KW-0547">Nucleotide-binding</keyword>
<dbReference type="AlphaFoldDB" id="A0A8J8NS71"/>
<comment type="subunit">
    <text evidence="3">Heterooligomeric complex of about 850 to 900 kDa that forms two stacked rings, 12 to 16 nm in diameter.</text>
</comment>
<dbReference type="Proteomes" id="UP000785679">
    <property type="component" value="Unassembled WGS sequence"/>
</dbReference>
<keyword evidence="8 10" id="KW-0143">Chaperone</keyword>
<dbReference type="Gene3D" id="1.10.560.10">
    <property type="entry name" value="GroEL-like equatorial domain"/>
    <property type="match status" value="1"/>
</dbReference>
<dbReference type="PROSITE" id="PS00750">
    <property type="entry name" value="TCP1_1"/>
    <property type="match status" value="1"/>
</dbReference>
<organism evidence="12 13">
    <name type="scientific">Halteria grandinella</name>
    <dbReference type="NCBI Taxonomy" id="5974"/>
    <lineage>
        <taxon>Eukaryota</taxon>
        <taxon>Sar</taxon>
        <taxon>Alveolata</taxon>
        <taxon>Ciliophora</taxon>
        <taxon>Intramacronucleata</taxon>
        <taxon>Spirotrichea</taxon>
        <taxon>Stichotrichia</taxon>
        <taxon>Sporadotrichida</taxon>
        <taxon>Halteriidae</taxon>
        <taxon>Halteria</taxon>
    </lineage>
</organism>
<dbReference type="CDD" id="cd03338">
    <property type="entry name" value="TCP1_delta"/>
    <property type="match status" value="1"/>
</dbReference>
<evidence type="ECO:0000256" key="2">
    <source>
        <dbReference type="ARBA" id="ARBA00008020"/>
    </source>
</evidence>
<dbReference type="InterPro" id="IPR012717">
    <property type="entry name" value="Chap_CCT_delta"/>
</dbReference>
<comment type="function">
    <text evidence="9">Molecular chaperone; assists the folding of proteins upon ATP hydrolysis. Known to play a role, in vitro, in the folding of actin and tubulin.</text>
</comment>
<gene>
    <name evidence="12" type="ORF">FGO68_gene11522</name>
</gene>
<evidence type="ECO:0000256" key="3">
    <source>
        <dbReference type="ARBA" id="ARBA00011531"/>
    </source>
</evidence>
<dbReference type="SUPFAM" id="SSF48592">
    <property type="entry name" value="GroEL equatorial domain-like"/>
    <property type="match status" value="1"/>
</dbReference>
<dbReference type="NCBIfam" id="TIGR02342">
    <property type="entry name" value="chap_CCT_delta"/>
    <property type="match status" value="1"/>
</dbReference>
<dbReference type="InterPro" id="IPR002194">
    <property type="entry name" value="Chaperonin_TCP-1_CS"/>
</dbReference>
<dbReference type="GO" id="GO:0005524">
    <property type="term" value="F:ATP binding"/>
    <property type="evidence" value="ECO:0007669"/>
    <property type="project" value="UniProtKB-KW"/>
</dbReference>
<evidence type="ECO:0000256" key="11">
    <source>
        <dbReference type="RuleBase" id="RU004192"/>
    </source>
</evidence>
<reference evidence="12" key="1">
    <citation type="submission" date="2019-06" db="EMBL/GenBank/DDBJ databases">
        <authorList>
            <person name="Zheng W."/>
        </authorList>
    </citation>
    <scope>NUCLEOTIDE SEQUENCE</scope>
    <source>
        <strain evidence="12">QDHG01</strain>
    </source>
</reference>
<evidence type="ECO:0000256" key="4">
    <source>
        <dbReference type="ARBA" id="ARBA00016107"/>
    </source>
</evidence>
<dbReference type="PROSITE" id="PS00995">
    <property type="entry name" value="TCP1_3"/>
    <property type="match status" value="1"/>
</dbReference>
<dbReference type="Gene3D" id="3.30.260.10">
    <property type="entry name" value="TCP-1-like chaperonin intermediate domain"/>
    <property type="match status" value="1"/>
</dbReference>
<keyword evidence="7 10" id="KW-0067">ATP-binding</keyword>
<evidence type="ECO:0000256" key="5">
    <source>
        <dbReference type="ARBA" id="ARBA00022490"/>
    </source>
</evidence>
<evidence type="ECO:0000313" key="12">
    <source>
        <dbReference type="EMBL" id="TNV80626.1"/>
    </source>
</evidence>
<sequence>MSEAAKFQGGNKDMGARMDSEKTKDIRMTNIIAAKAISDVVRTSLGPRGMDKMIQDSKGEVLITNDGATILKQMEVVHPTAKMLVEISKAQDIEAGDGTTSVVVMAGSFLKASQELLAKGIHPSAISDGFQVALTKALETIDGMAQPVDLNNRDQLIQNAITSLSSKVVSQHSDLLAPMAVDAVLRIIDKEHDTNVDLRDIHVSKKLGGTVDDSELIDGLCFVDKKASHFAGGPSKIKDAKIGLIQFVLSAPKTDLENNVVVHDYTAMDRILKEERKYILDLVKRISATGCNVILMQKSILRDALNDLALHFLAKKNIMVIKDIDRDQIDFISKSLRAIPVAHIDHFTTEKLGYAKLVEEVATGGDRKIVKVTGCPNEGKTISILLRGSNQLVLDEAERSLHDALCVVRALVKRRALVPGGAAVEMEIARNLQEYSRTIYGTDAYCVRAYGEALELIPYTLAENAGLDPINFVTELRNRHIQGEKFCGINARRNTITNMLDENVVQPALVSISALTLSTECVRMILKIDDIVLSR</sequence>
<dbReference type="SUPFAM" id="SSF52029">
    <property type="entry name" value="GroEL apical domain-like"/>
    <property type="match status" value="1"/>
</dbReference>
<dbReference type="EMBL" id="RRYP01007263">
    <property type="protein sequence ID" value="TNV80626.1"/>
    <property type="molecule type" value="Genomic_DNA"/>
</dbReference>
<dbReference type="PROSITE" id="PS00751">
    <property type="entry name" value="TCP1_2"/>
    <property type="match status" value="1"/>
</dbReference>
<dbReference type="GO" id="GO:0051082">
    <property type="term" value="F:unfolded protein binding"/>
    <property type="evidence" value="ECO:0007669"/>
    <property type="project" value="InterPro"/>
</dbReference>
<comment type="similarity">
    <text evidence="2 10">Belongs to the TCP-1 chaperonin family.</text>
</comment>
<evidence type="ECO:0000256" key="10">
    <source>
        <dbReference type="RuleBase" id="RU004187"/>
    </source>
</evidence>
<keyword evidence="5" id="KW-0963">Cytoplasm</keyword>
<dbReference type="InterPro" id="IPR002423">
    <property type="entry name" value="Cpn60/GroEL/TCP-1"/>
</dbReference>
<dbReference type="OrthoDB" id="10248520at2759"/>
<dbReference type="GO" id="GO:0005737">
    <property type="term" value="C:cytoplasm"/>
    <property type="evidence" value="ECO:0007669"/>
    <property type="project" value="UniProtKB-SubCell"/>
</dbReference>
<dbReference type="PRINTS" id="PR00304">
    <property type="entry name" value="TCOMPLEXTCP1"/>
</dbReference>
<comment type="subcellular location">
    <subcellularLocation>
        <location evidence="1">Cytoplasm</location>
    </subcellularLocation>
</comment>
<dbReference type="InterPro" id="IPR027410">
    <property type="entry name" value="TCP-1-like_intermed_sf"/>
</dbReference>
<proteinExistence type="inferred from homology"/>
<accession>A0A8J8NS71</accession>
<comment type="caution">
    <text evidence="12">The sequence shown here is derived from an EMBL/GenBank/DDBJ whole genome shotgun (WGS) entry which is preliminary data.</text>
</comment>
<dbReference type="InterPro" id="IPR027409">
    <property type="entry name" value="GroEL-like_apical_dom_sf"/>
</dbReference>
<dbReference type="InterPro" id="IPR027413">
    <property type="entry name" value="GROEL-like_equatorial_sf"/>
</dbReference>